<feature type="non-terminal residue" evidence="1">
    <location>
        <position position="1"/>
    </location>
</feature>
<gene>
    <name evidence="1" type="ORF">IAA70_00155</name>
</gene>
<dbReference type="Proteomes" id="UP000824258">
    <property type="component" value="Unassembled WGS sequence"/>
</dbReference>
<dbReference type="EMBL" id="DVGD01000006">
    <property type="protein sequence ID" value="HIR08794.1"/>
    <property type="molecule type" value="Genomic_DNA"/>
</dbReference>
<name>A0A9D1A6G4_9FIRM</name>
<accession>A0A9D1A6G4</accession>
<dbReference type="AlphaFoldDB" id="A0A9D1A6G4"/>
<protein>
    <submittedName>
        <fullName evidence="1">Uncharacterized protein</fullName>
    </submittedName>
</protein>
<reference evidence="1" key="2">
    <citation type="journal article" date="2021" name="PeerJ">
        <title>Extensive microbial diversity within the chicken gut microbiome revealed by metagenomics and culture.</title>
        <authorList>
            <person name="Gilroy R."/>
            <person name="Ravi A."/>
            <person name="Getino M."/>
            <person name="Pursley I."/>
            <person name="Horton D.L."/>
            <person name="Alikhan N.F."/>
            <person name="Baker D."/>
            <person name="Gharbi K."/>
            <person name="Hall N."/>
            <person name="Watson M."/>
            <person name="Adriaenssens E.M."/>
            <person name="Foster-Nyarko E."/>
            <person name="Jarju S."/>
            <person name="Secka A."/>
            <person name="Antonio M."/>
            <person name="Oren A."/>
            <person name="Chaudhuri R.R."/>
            <person name="La Ragione R."/>
            <person name="Hildebrand F."/>
            <person name="Pallen M.J."/>
        </authorList>
    </citation>
    <scope>NUCLEOTIDE SEQUENCE</scope>
    <source>
        <strain evidence="1">ChiHjej9B8-7071</strain>
    </source>
</reference>
<evidence type="ECO:0000313" key="2">
    <source>
        <dbReference type="Proteomes" id="UP000824258"/>
    </source>
</evidence>
<proteinExistence type="predicted"/>
<evidence type="ECO:0000313" key="1">
    <source>
        <dbReference type="EMBL" id="HIR08794.1"/>
    </source>
</evidence>
<comment type="caution">
    <text evidence="1">The sequence shown here is derived from an EMBL/GenBank/DDBJ whole genome shotgun (WGS) entry which is preliminary data.</text>
</comment>
<organism evidence="1 2">
    <name type="scientific">Candidatus Avoscillospira stercoripullorum</name>
    <dbReference type="NCBI Taxonomy" id="2840709"/>
    <lineage>
        <taxon>Bacteria</taxon>
        <taxon>Bacillati</taxon>
        <taxon>Bacillota</taxon>
        <taxon>Clostridia</taxon>
        <taxon>Eubacteriales</taxon>
        <taxon>Oscillospiraceae</taxon>
        <taxon>Oscillospiraceae incertae sedis</taxon>
        <taxon>Candidatus Avoscillospira</taxon>
    </lineage>
</organism>
<sequence>EEQDLLGTLLSKELEPGAVRELLEGMGLKPTYENGIYLQILRKAAGGDFSAAKYVLEAAAARRREDAPPDAWETVRTLPTAVLVRLAGDAPND</sequence>
<reference evidence="1" key="1">
    <citation type="submission" date="2020-10" db="EMBL/GenBank/DDBJ databases">
        <authorList>
            <person name="Gilroy R."/>
        </authorList>
    </citation>
    <scope>NUCLEOTIDE SEQUENCE</scope>
    <source>
        <strain evidence="1">ChiHjej9B8-7071</strain>
    </source>
</reference>